<dbReference type="OrthoDB" id="670775at2"/>
<dbReference type="EMBL" id="JSVC01000002">
    <property type="protein sequence ID" value="KIC96138.1"/>
    <property type="molecule type" value="Genomic_DNA"/>
</dbReference>
<dbReference type="AlphaFoldDB" id="A0A0C1LLB7"/>
<dbReference type="InterPro" id="IPR022080">
    <property type="entry name" value="DUF3630"/>
</dbReference>
<gene>
    <name evidence="1" type="ORF">OI18_02960</name>
</gene>
<proteinExistence type="predicted"/>
<protein>
    <recommendedName>
        <fullName evidence="3">DUF3630 domain-containing protein</fullName>
    </recommendedName>
</protein>
<organism evidence="1 2">
    <name type="scientific">Flavihumibacter solisilvae</name>
    <dbReference type="NCBI Taxonomy" id="1349421"/>
    <lineage>
        <taxon>Bacteria</taxon>
        <taxon>Pseudomonadati</taxon>
        <taxon>Bacteroidota</taxon>
        <taxon>Chitinophagia</taxon>
        <taxon>Chitinophagales</taxon>
        <taxon>Chitinophagaceae</taxon>
        <taxon>Flavihumibacter</taxon>
    </lineage>
</organism>
<evidence type="ECO:0000313" key="2">
    <source>
        <dbReference type="Proteomes" id="UP000031408"/>
    </source>
</evidence>
<accession>A0A0C1LLB7</accession>
<dbReference type="Proteomes" id="UP000031408">
    <property type="component" value="Unassembled WGS sequence"/>
</dbReference>
<evidence type="ECO:0000313" key="1">
    <source>
        <dbReference type="EMBL" id="KIC96138.1"/>
    </source>
</evidence>
<keyword evidence="2" id="KW-1185">Reference proteome</keyword>
<evidence type="ECO:0008006" key="3">
    <source>
        <dbReference type="Google" id="ProtNLM"/>
    </source>
</evidence>
<reference evidence="1 2" key="1">
    <citation type="submission" date="2014-11" db="EMBL/GenBank/DDBJ databases">
        <title>Genome sequence of Flavihumibacter solisilvae 3-3.</title>
        <authorList>
            <person name="Zhou G."/>
            <person name="Li M."/>
            <person name="Wang G."/>
        </authorList>
    </citation>
    <scope>NUCLEOTIDE SEQUENCE [LARGE SCALE GENOMIC DNA]</scope>
    <source>
        <strain evidence="1 2">3-3</strain>
    </source>
</reference>
<dbReference type="RefSeq" id="WP_039136991.1">
    <property type="nucleotide sequence ID" value="NZ_JSVC01000002.1"/>
</dbReference>
<comment type="caution">
    <text evidence="1">The sequence shown here is derived from an EMBL/GenBank/DDBJ whole genome shotgun (WGS) entry which is preliminary data.</text>
</comment>
<name>A0A0C1LLB7_9BACT</name>
<dbReference type="Pfam" id="PF12305">
    <property type="entry name" value="DUF3630"/>
    <property type="match status" value="1"/>
</dbReference>
<sequence length="110" mass="12481">MCPVLHTHDGFTEAVIDEDGGLKRFYEVANLLAEGLKVRFSNKVDDFDSLIWDFNYRGNPLSLHYNIYTGICLYPQKVSKALANHNKAVSDVAQFLESRLLINTAKKFIS</sequence>